<dbReference type="Gene3D" id="3.40.50.150">
    <property type="entry name" value="Vaccinia Virus protein VP39"/>
    <property type="match status" value="1"/>
</dbReference>
<dbReference type="InterPro" id="IPR035094">
    <property type="entry name" value="EgtD"/>
</dbReference>
<feature type="binding site" evidence="3">
    <location>
        <begin position="147"/>
        <end position="148"/>
    </location>
    <ligand>
        <name>S-adenosyl-L-methionine</name>
        <dbReference type="ChEBI" id="CHEBI:59789"/>
    </ligand>
</feature>
<evidence type="ECO:0000313" key="6">
    <source>
        <dbReference type="Proteomes" id="UP001501676"/>
    </source>
</evidence>
<accession>A0ABP6SVT5</accession>
<feature type="binding site" evidence="3">
    <location>
        <position position="212"/>
    </location>
    <ligand>
        <name>L-histidine</name>
        <dbReference type="ChEBI" id="CHEBI:57595"/>
    </ligand>
</feature>
<comment type="caution">
    <text evidence="5">The sequence shown here is derived from an EMBL/GenBank/DDBJ whole genome shotgun (WGS) entry which is preliminary data.</text>
</comment>
<gene>
    <name evidence="3 5" type="primary">egtD</name>
    <name evidence="5" type="ORF">GCM10020369_22700</name>
</gene>
<comment type="function">
    <text evidence="3">Catalyzes the SAM-dependent triple methylation of the alpha-amino group of histidine to form hercynine, a step in the biosynthesis pathway of ergothioneine.</text>
</comment>
<dbReference type="InterPro" id="IPR051128">
    <property type="entry name" value="EgtD_Methyltrsf_superfamily"/>
</dbReference>
<dbReference type="PANTHER" id="PTHR43397">
    <property type="entry name" value="ERGOTHIONEINE BIOSYNTHESIS PROTEIN 1"/>
    <property type="match status" value="1"/>
</dbReference>
<dbReference type="SUPFAM" id="SSF53335">
    <property type="entry name" value="S-adenosyl-L-methionine-dependent methyltransferases"/>
    <property type="match status" value="1"/>
</dbReference>
<keyword evidence="6" id="KW-1185">Reference proteome</keyword>
<feature type="binding site" evidence="3">
    <location>
        <position position="62"/>
    </location>
    <ligand>
        <name>L-histidine</name>
        <dbReference type="ChEBI" id="CHEBI:57595"/>
    </ligand>
</feature>
<dbReference type="RefSeq" id="WP_345728001.1">
    <property type="nucleotide sequence ID" value="NZ_BAAAYN010000014.1"/>
</dbReference>
<evidence type="ECO:0000259" key="4">
    <source>
        <dbReference type="Pfam" id="PF10017"/>
    </source>
</evidence>
<feature type="binding site" evidence="3">
    <location>
        <begin position="288"/>
        <end position="290"/>
    </location>
    <ligand>
        <name>L-histidine</name>
        <dbReference type="ChEBI" id="CHEBI:57595"/>
    </ligand>
</feature>
<feature type="binding site" evidence="3">
    <location>
        <position position="92"/>
    </location>
    <ligand>
        <name>S-adenosyl-L-methionine</name>
        <dbReference type="ChEBI" id="CHEBI:59789"/>
    </ligand>
</feature>
<evidence type="ECO:0000313" key="5">
    <source>
        <dbReference type="EMBL" id="GAA3386217.1"/>
    </source>
</evidence>
<feature type="domain" description="Histidine-specific methyltransferase SAM-dependent" evidence="4">
    <location>
        <begin position="24"/>
        <end position="326"/>
    </location>
</feature>
<dbReference type="Proteomes" id="UP001501676">
    <property type="component" value="Unassembled WGS sequence"/>
</dbReference>
<name>A0ABP6SVT5_9ACTN</name>
<dbReference type="EC" id="2.1.1.44" evidence="3"/>
<comment type="similarity">
    <text evidence="3">Belongs to the methyltransferase superfamily. EgtD family.</text>
</comment>
<protein>
    <recommendedName>
        <fullName evidence="3">Histidine N-alpha-methyltransferase</fullName>
        <ecNumber evidence="3">2.1.1.44</ecNumber>
    </recommendedName>
    <alternativeName>
        <fullName evidence="3">Histidine trimethyltransferase</fullName>
    </alternativeName>
</protein>
<dbReference type="PIRSF" id="PIRSF018005">
    <property type="entry name" value="UCP018005"/>
    <property type="match status" value="1"/>
</dbReference>
<dbReference type="Pfam" id="PF10017">
    <property type="entry name" value="Methyltransf_33"/>
    <property type="match status" value="1"/>
</dbReference>
<organism evidence="5 6">
    <name type="scientific">Cryptosporangium minutisporangium</name>
    <dbReference type="NCBI Taxonomy" id="113569"/>
    <lineage>
        <taxon>Bacteria</taxon>
        <taxon>Bacillati</taxon>
        <taxon>Actinomycetota</taxon>
        <taxon>Actinomycetes</taxon>
        <taxon>Cryptosporangiales</taxon>
        <taxon>Cryptosporangiaceae</taxon>
        <taxon>Cryptosporangium</taxon>
    </lineage>
</organism>
<feature type="binding site" evidence="3">
    <location>
        <position position="98"/>
    </location>
    <ligand>
        <name>S-adenosyl-L-methionine</name>
        <dbReference type="ChEBI" id="CHEBI:59789"/>
    </ligand>
</feature>
<comment type="catalytic activity">
    <reaction evidence="3">
        <text>L-histidine + 3 S-adenosyl-L-methionine = hercynine + 3 S-adenosyl-L-homocysteine + 3 H(+)</text>
        <dbReference type="Rhea" id="RHEA:38471"/>
        <dbReference type="ChEBI" id="CHEBI:15378"/>
        <dbReference type="ChEBI" id="CHEBI:15781"/>
        <dbReference type="ChEBI" id="CHEBI:57595"/>
        <dbReference type="ChEBI" id="CHEBI:57856"/>
        <dbReference type="ChEBI" id="CHEBI:59789"/>
        <dbReference type="EC" id="2.1.1.44"/>
    </reaction>
</comment>
<comment type="subunit">
    <text evidence="3">Monomer.</text>
</comment>
<dbReference type="PANTHER" id="PTHR43397:SF1">
    <property type="entry name" value="ERGOTHIONEINE BIOSYNTHESIS PROTEIN 1"/>
    <property type="match status" value="1"/>
</dbReference>
<reference evidence="6" key="1">
    <citation type="journal article" date="2019" name="Int. J. Syst. Evol. Microbiol.">
        <title>The Global Catalogue of Microorganisms (GCM) 10K type strain sequencing project: providing services to taxonomists for standard genome sequencing and annotation.</title>
        <authorList>
            <consortium name="The Broad Institute Genomics Platform"/>
            <consortium name="The Broad Institute Genome Sequencing Center for Infectious Disease"/>
            <person name="Wu L."/>
            <person name="Ma J."/>
        </authorList>
    </citation>
    <scope>NUCLEOTIDE SEQUENCE [LARGE SCALE GENOMIC DNA]</scope>
    <source>
        <strain evidence="6">JCM 9458</strain>
    </source>
</reference>
<dbReference type="InterPro" id="IPR019257">
    <property type="entry name" value="MeTrfase_dom"/>
</dbReference>
<evidence type="ECO:0000256" key="2">
    <source>
        <dbReference type="ARBA" id="ARBA00022679"/>
    </source>
</evidence>
<comment type="pathway">
    <text evidence="3">Amino-acid biosynthesis; ergothioneine biosynthesis.</text>
</comment>
<proteinExistence type="inferred from homology"/>
<dbReference type="EMBL" id="BAAAYN010000014">
    <property type="protein sequence ID" value="GAA3386217.1"/>
    <property type="molecule type" value="Genomic_DNA"/>
</dbReference>
<dbReference type="NCBIfam" id="TIGR03438">
    <property type="entry name" value="egtD_ergothio"/>
    <property type="match status" value="1"/>
</dbReference>
<evidence type="ECO:0000256" key="1">
    <source>
        <dbReference type="ARBA" id="ARBA00022603"/>
    </source>
</evidence>
<feature type="binding site" evidence="3">
    <location>
        <position position="119"/>
    </location>
    <ligand>
        <name>S-adenosyl-L-methionine</name>
        <dbReference type="ChEBI" id="CHEBI:59789"/>
    </ligand>
</feature>
<keyword evidence="1 3" id="KW-0489">Methyltransferase</keyword>
<sequence length="328" mass="36282">MTQTLASTLVVENHLPPDFTARTLRQDVVTGLSAPAKWMPPRWFYDDRGSQLFDEITRLPEYYPTRAERSILQARAAEIADVSAATTLVELGAGSAEKTRLLVDALRATDRLRTYVPVDVSDAALRTGAAGLLWEYPGLAVHAVVADFERHLDRLPATGHRMVVLLGGTIGNLAPDARTRFLGDVRGALRPGETLLLGTDLVKSPDVLVPAYDDAAGVTAEFNRNVLRVLNRELDADFEPAEFDHVAIWDAEREWIEMRLRARHAMRVRIPAVDLTVEFARGEVVRTEISAKFRPEGVAAELSAAGFEPTRWWTDDDQRFGLSLATAS</sequence>
<dbReference type="InterPro" id="IPR032888">
    <property type="entry name" value="EgtD_Actinobacteria"/>
</dbReference>
<dbReference type="InterPro" id="IPR017804">
    <property type="entry name" value="MeTrfase_EgtD-like"/>
</dbReference>
<feature type="binding site" evidence="3">
    <location>
        <position position="172"/>
    </location>
    <ligand>
        <name>L-histidine</name>
        <dbReference type="ChEBI" id="CHEBI:57595"/>
    </ligand>
</feature>
<evidence type="ECO:0000256" key="3">
    <source>
        <dbReference type="HAMAP-Rule" id="MF_02037"/>
    </source>
</evidence>
<dbReference type="HAMAP" id="MF_02037">
    <property type="entry name" value="EgtD"/>
    <property type="match status" value="1"/>
</dbReference>
<keyword evidence="3" id="KW-0949">S-adenosyl-L-methionine</keyword>
<dbReference type="InterPro" id="IPR029063">
    <property type="entry name" value="SAM-dependent_MTases_sf"/>
</dbReference>
<keyword evidence="2 3" id="KW-0808">Transferase</keyword>